<evidence type="ECO:0000259" key="9">
    <source>
        <dbReference type="Pfam" id="PF01266"/>
    </source>
</evidence>
<dbReference type="EMBL" id="FN649728">
    <property type="protein sequence ID" value="CBN74797.1"/>
    <property type="molecule type" value="Genomic_DNA"/>
</dbReference>
<dbReference type="AlphaFoldDB" id="D8LN34"/>
<comment type="catalytic activity">
    <reaction evidence="5">
        <text>(S)-2-hydroxyglutarate + A = 2-oxoglutarate + AH2</text>
        <dbReference type="Rhea" id="RHEA:21252"/>
        <dbReference type="ChEBI" id="CHEBI:13193"/>
        <dbReference type="ChEBI" id="CHEBI:16782"/>
        <dbReference type="ChEBI" id="CHEBI:16810"/>
        <dbReference type="ChEBI" id="CHEBI:17499"/>
        <dbReference type="EC" id="1.1.99.2"/>
    </reaction>
</comment>
<name>D8LN34_ECTSI</name>
<dbReference type="OrthoDB" id="498204at2759"/>
<dbReference type="Gene3D" id="3.30.9.10">
    <property type="entry name" value="D-Amino Acid Oxidase, subunit A, domain 2"/>
    <property type="match status" value="1"/>
</dbReference>
<comment type="cofactor">
    <cofactor evidence="1">
        <name>FAD</name>
        <dbReference type="ChEBI" id="CHEBI:57692"/>
    </cofactor>
</comment>
<keyword evidence="3" id="KW-0274">FAD</keyword>
<evidence type="ECO:0000256" key="3">
    <source>
        <dbReference type="ARBA" id="ARBA00022827"/>
    </source>
</evidence>
<keyword evidence="4" id="KW-0560">Oxidoreductase</keyword>
<keyword evidence="11" id="KW-1185">Reference proteome</keyword>
<dbReference type="InterPro" id="IPR006076">
    <property type="entry name" value="FAD-dep_OxRdtase"/>
</dbReference>
<evidence type="ECO:0000256" key="1">
    <source>
        <dbReference type="ARBA" id="ARBA00001974"/>
    </source>
</evidence>
<proteinExistence type="inferred from homology"/>
<accession>D8LN34</accession>
<dbReference type="PANTHER" id="PTHR43104">
    <property type="entry name" value="L-2-HYDROXYGLUTARATE DEHYDROGENASE, MITOCHONDRIAL"/>
    <property type="match status" value="1"/>
</dbReference>
<keyword evidence="2" id="KW-0285">Flavoprotein</keyword>
<gene>
    <name evidence="10" type="ORF">Esi_0043_0022</name>
</gene>
<comment type="similarity">
    <text evidence="6">Belongs to the L2HGDH family.</text>
</comment>
<dbReference type="STRING" id="2880.D8LN34"/>
<dbReference type="InterPro" id="IPR036188">
    <property type="entry name" value="FAD/NAD-bd_sf"/>
</dbReference>
<evidence type="ECO:0000313" key="10">
    <source>
        <dbReference type="EMBL" id="CBN74797.1"/>
    </source>
</evidence>
<evidence type="ECO:0000256" key="6">
    <source>
        <dbReference type="ARBA" id="ARBA00037941"/>
    </source>
</evidence>
<sequence>MARLPIEKVDCLVVGAGVVGLAVARALALRGREVLVCERESAVGQGTTSRNSEVIHAGLYYDPGSLKARLCVQGREALYRYCGERGLPHRHCGKLVVASSESQLPALRELHERAKACGVGDVRLLGAEEAGEMEPHVLCAEALFSPSTGIVDSHALTLSLQGDAEAAGAVVSLRTPVHGAEALPEGGILVAAEGVDLRCRTVVNCAGLSAVGLARRVSGSIPDSFPEAFFAKGNYFRYAVV</sequence>
<evidence type="ECO:0000313" key="11">
    <source>
        <dbReference type="Proteomes" id="UP000002630"/>
    </source>
</evidence>
<dbReference type="SUPFAM" id="SSF51905">
    <property type="entry name" value="FAD/NAD(P)-binding domain"/>
    <property type="match status" value="1"/>
</dbReference>
<dbReference type="OMA" id="MHQHSIT"/>
<dbReference type="InParanoid" id="D8LN34"/>
<evidence type="ECO:0000256" key="2">
    <source>
        <dbReference type="ARBA" id="ARBA00022630"/>
    </source>
</evidence>
<evidence type="ECO:0000256" key="5">
    <source>
        <dbReference type="ARBA" id="ARBA00036066"/>
    </source>
</evidence>
<dbReference type="PANTHER" id="PTHR43104:SF4">
    <property type="entry name" value="L-2-HYDROXYGLUTARATE DEHYDROGENASE, MITOCHONDRIAL"/>
    <property type="match status" value="1"/>
</dbReference>
<protein>
    <recommendedName>
        <fullName evidence="8">L-2-hydroxyglutarate dehydrogenase, mitochondrial</fullName>
        <ecNumber evidence="7">1.1.99.2</ecNumber>
    </recommendedName>
</protein>
<evidence type="ECO:0000256" key="7">
    <source>
        <dbReference type="ARBA" id="ARBA00038878"/>
    </source>
</evidence>
<dbReference type="eggNOG" id="KOG2665">
    <property type="taxonomic scope" value="Eukaryota"/>
</dbReference>
<organism evidence="10 11">
    <name type="scientific">Ectocarpus siliculosus</name>
    <name type="common">Brown alga</name>
    <name type="synonym">Conferva siliculosa</name>
    <dbReference type="NCBI Taxonomy" id="2880"/>
    <lineage>
        <taxon>Eukaryota</taxon>
        <taxon>Sar</taxon>
        <taxon>Stramenopiles</taxon>
        <taxon>Ochrophyta</taxon>
        <taxon>PX clade</taxon>
        <taxon>Phaeophyceae</taxon>
        <taxon>Ectocarpales</taxon>
        <taxon>Ectocarpaceae</taxon>
        <taxon>Ectocarpus</taxon>
    </lineage>
</organism>
<dbReference type="EC" id="1.1.99.2" evidence="7"/>
<reference evidence="10 11" key="1">
    <citation type="journal article" date="2010" name="Nature">
        <title>The Ectocarpus genome and the independent evolution of multicellularity in brown algae.</title>
        <authorList>
            <person name="Cock J.M."/>
            <person name="Sterck L."/>
            <person name="Rouze P."/>
            <person name="Scornet D."/>
            <person name="Allen A.E."/>
            <person name="Amoutzias G."/>
            <person name="Anthouard V."/>
            <person name="Artiguenave F."/>
            <person name="Aury J.M."/>
            <person name="Badger J.H."/>
            <person name="Beszteri B."/>
            <person name="Billiau K."/>
            <person name="Bonnet E."/>
            <person name="Bothwell J.H."/>
            <person name="Bowler C."/>
            <person name="Boyen C."/>
            <person name="Brownlee C."/>
            <person name="Carrano C.J."/>
            <person name="Charrier B."/>
            <person name="Cho G.Y."/>
            <person name="Coelho S.M."/>
            <person name="Collen J."/>
            <person name="Corre E."/>
            <person name="Da Silva C."/>
            <person name="Delage L."/>
            <person name="Delaroque N."/>
            <person name="Dittami S.M."/>
            <person name="Doulbeau S."/>
            <person name="Elias M."/>
            <person name="Farnham G."/>
            <person name="Gachon C.M."/>
            <person name="Gschloessl B."/>
            <person name="Heesch S."/>
            <person name="Jabbari K."/>
            <person name="Jubin C."/>
            <person name="Kawai H."/>
            <person name="Kimura K."/>
            <person name="Kloareg B."/>
            <person name="Kupper F.C."/>
            <person name="Lang D."/>
            <person name="Le Bail A."/>
            <person name="Leblanc C."/>
            <person name="Lerouge P."/>
            <person name="Lohr M."/>
            <person name="Lopez P.J."/>
            <person name="Martens C."/>
            <person name="Maumus F."/>
            <person name="Michel G."/>
            <person name="Miranda-Saavedra D."/>
            <person name="Morales J."/>
            <person name="Moreau H."/>
            <person name="Motomura T."/>
            <person name="Nagasato C."/>
            <person name="Napoli C.A."/>
            <person name="Nelson D.R."/>
            <person name="Nyvall-Collen P."/>
            <person name="Peters A.F."/>
            <person name="Pommier C."/>
            <person name="Potin P."/>
            <person name="Poulain J."/>
            <person name="Quesneville H."/>
            <person name="Read B."/>
            <person name="Rensing S.A."/>
            <person name="Ritter A."/>
            <person name="Rousvoal S."/>
            <person name="Samanta M."/>
            <person name="Samson G."/>
            <person name="Schroeder D.C."/>
            <person name="Segurens B."/>
            <person name="Strittmatter M."/>
            <person name="Tonon T."/>
            <person name="Tregear J.W."/>
            <person name="Valentin K."/>
            <person name="von Dassow P."/>
            <person name="Yamagishi T."/>
            <person name="Van de Peer Y."/>
            <person name="Wincker P."/>
        </authorList>
    </citation>
    <scope>NUCLEOTIDE SEQUENCE [LARGE SCALE GENOMIC DNA]</scope>
    <source>
        <strain evidence="11">Ec32 / CCAP1310/4</strain>
    </source>
</reference>
<dbReference type="Proteomes" id="UP000002630">
    <property type="component" value="Linkage Group LG03"/>
</dbReference>
<evidence type="ECO:0000256" key="4">
    <source>
        <dbReference type="ARBA" id="ARBA00023002"/>
    </source>
</evidence>
<dbReference type="Pfam" id="PF01266">
    <property type="entry name" value="DAO"/>
    <property type="match status" value="1"/>
</dbReference>
<dbReference type="EMBL" id="FN648630">
    <property type="protein sequence ID" value="CBN74797.1"/>
    <property type="molecule type" value="Genomic_DNA"/>
</dbReference>
<evidence type="ECO:0000256" key="8">
    <source>
        <dbReference type="ARBA" id="ARBA00041137"/>
    </source>
</evidence>
<feature type="domain" description="FAD dependent oxidoreductase" evidence="9">
    <location>
        <begin position="10"/>
        <end position="217"/>
    </location>
</feature>
<dbReference type="Gene3D" id="3.50.50.60">
    <property type="entry name" value="FAD/NAD(P)-binding domain"/>
    <property type="match status" value="1"/>
</dbReference>
<dbReference type="GO" id="GO:0047545">
    <property type="term" value="F:(S)-2-hydroxyglutarate dehydrogenase activity"/>
    <property type="evidence" value="ECO:0007669"/>
    <property type="project" value="UniProtKB-EC"/>
</dbReference>